<feature type="compositionally biased region" description="Basic and acidic residues" evidence="1">
    <location>
        <begin position="35"/>
        <end position="46"/>
    </location>
</feature>
<evidence type="ECO:0000313" key="2">
    <source>
        <dbReference type="EMBL" id="KAL1238365.1"/>
    </source>
</evidence>
<accession>A0ABR3KKK6</accession>
<dbReference type="Proteomes" id="UP001558632">
    <property type="component" value="Unassembled WGS sequence"/>
</dbReference>
<keyword evidence="3" id="KW-1185">Reference proteome</keyword>
<comment type="caution">
    <text evidence="2">The sequence shown here is derived from an EMBL/GenBank/DDBJ whole genome shotgun (WGS) entry which is preliminary data.</text>
</comment>
<feature type="compositionally biased region" description="Polar residues" evidence="1">
    <location>
        <begin position="57"/>
        <end position="77"/>
    </location>
</feature>
<evidence type="ECO:0000313" key="3">
    <source>
        <dbReference type="Proteomes" id="UP001558632"/>
    </source>
</evidence>
<protein>
    <submittedName>
        <fullName evidence="2">Small ribosomal subunit protein</fullName>
    </submittedName>
</protein>
<dbReference type="EMBL" id="JBEUSY010000319">
    <property type="protein sequence ID" value="KAL1238365.1"/>
    <property type="molecule type" value="Genomic_DNA"/>
</dbReference>
<evidence type="ECO:0000256" key="1">
    <source>
        <dbReference type="SAM" id="MobiDB-lite"/>
    </source>
</evidence>
<reference evidence="2 3" key="1">
    <citation type="submission" date="2024-07" db="EMBL/GenBank/DDBJ databases">
        <title>Enhanced genomic and transcriptomic resources for Trichinella pseudospiralis and T. spiralis underpin the discovery of pronounced molecular differences between stages and species.</title>
        <authorList>
            <person name="Pasi K.K."/>
            <person name="La Rosa G."/>
            <person name="Gomez-Morales M.A."/>
            <person name="Tosini F."/>
            <person name="Sumanam S."/>
            <person name="Young N.D."/>
            <person name="Chang B.C."/>
            <person name="Robin G.B."/>
        </authorList>
    </citation>
    <scope>NUCLEOTIDE SEQUENCE [LARGE SCALE GENOMIC DNA]</scope>
    <source>
        <strain evidence="2">ISS534</strain>
    </source>
</reference>
<feature type="region of interest" description="Disordered" evidence="1">
    <location>
        <begin position="1"/>
        <end position="77"/>
    </location>
</feature>
<organism evidence="2 3">
    <name type="scientific">Trichinella spiralis</name>
    <name type="common">Trichina worm</name>
    <dbReference type="NCBI Taxonomy" id="6334"/>
    <lineage>
        <taxon>Eukaryota</taxon>
        <taxon>Metazoa</taxon>
        <taxon>Ecdysozoa</taxon>
        <taxon>Nematoda</taxon>
        <taxon>Enoplea</taxon>
        <taxon>Dorylaimia</taxon>
        <taxon>Trichinellida</taxon>
        <taxon>Trichinellidae</taxon>
        <taxon>Trichinella</taxon>
    </lineage>
</organism>
<sequence length="77" mass="8767">MDGESGSLFEKQRRALSEKQRMKREKSTGMVVRTDVVREEAAHLLTDEEADEPAFCHSTSEQDGGTRQQQQYSDVSF</sequence>
<proteinExistence type="predicted"/>
<name>A0ABR3KKK6_TRISP</name>
<feature type="compositionally biased region" description="Basic and acidic residues" evidence="1">
    <location>
        <begin position="10"/>
        <end position="20"/>
    </location>
</feature>
<gene>
    <name evidence="2" type="ORF">TSPI_10703</name>
</gene>